<keyword evidence="1" id="KW-0472">Membrane</keyword>
<keyword evidence="1" id="KW-0812">Transmembrane</keyword>
<comment type="caution">
    <text evidence="2">The sequence shown here is derived from an EMBL/GenBank/DDBJ whole genome shotgun (WGS) entry which is preliminary data.</text>
</comment>
<dbReference type="STRING" id="33935.ADM90_17305"/>
<evidence type="ECO:0000313" key="2">
    <source>
        <dbReference type="EMBL" id="KOY80925.1"/>
    </source>
</evidence>
<dbReference type="RefSeq" id="WP_053996165.1">
    <property type="nucleotide sequence ID" value="NZ_CP065643.1"/>
</dbReference>
<accession>A0A0N0CUW9</accession>
<keyword evidence="3" id="KW-1185">Reference proteome</keyword>
<evidence type="ECO:0000256" key="1">
    <source>
        <dbReference type="SAM" id="Phobius"/>
    </source>
</evidence>
<evidence type="ECO:0000313" key="3">
    <source>
        <dbReference type="Proteomes" id="UP000037977"/>
    </source>
</evidence>
<keyword evidence="1" id="KW-1133">Transmembrane helix</keyword>
<name>A0A0N0CUW9_9BACI</name>
<dbReference type="PATRIC" id="fig|33935.3.peg.2242"/>
<dbReference type="EMBL" id="LGCI01000010">
    <property type="protein sequence ID" value="KOY80925.1"/>
    <property type="molecule type" value="Genomic_DNA"/>
</dbReference>
<reference evidence="2 3" key="1">
    <citation type="submission" date="2015-07" db="EMBL/GenBank/DDBJ databases">
        <title>Genome sequencing project for genomic taxonomy and phylogenomics of Bacillus-like bacteria.</title>
        <authorList>
            <person name="Liu B."/>
            <person name="Wang J."/>
            <person name="Zhu Y."/>
            <person name="Liu G."/>
            <person name="Chen Q."/>
            <person name="Chen Z."/>
            <person name="Che J."/>
            <person name="Ge C."/>
            <person name="Shi H."/>
            <person name="Pan Z."/>
            <person name="Liu X."/>
        </authorList>
    </citation>
    <scope>NUCLEOTIDE SEQUENCE [LARGE SCALE GENOMIC DNA]</scope>
    <source>
        <strain evidence="2 3">DSM 54</strain>
    </source>
</reference>
<dbReference type="Proteomes" id="UP000037977">
    <property type="component" value="Unassembled WGS sequence"/>
</dbReference>
<gene>
    <name evidence="2" type="ORF">ADM90_17305</name>
</gene>
<dbReference type="AlphaFoldDB" id="A0A0N0CUW9"/>
<protein>
    <submittedName>
        <fullName evidence="2">Uncharacterized protein</fullName>
    </submittedName>
</protein>
<feature type="transmembrane region" description="Helical" evidence="1">
    <location>
        <begin position="14"/>
        <end position="36"/>
    </location>
</feature>
<dbReference type="OrthoDB" id="2739584at2"/>
<proteinExistence type="predicted"/>
<sequence>MVNERPAGNKAGKLWIIIGLFIAVFGIGMTLMTNMLNDKKMDAMIQQCESDGGQAIVAKEKNFLSTQYSFECKQ</sequence>
<organism evidence="2 3">
    <name type="scientific">Lysinibacillus macroides</name>
    <dbReference type="NCBI Taxonomy" id="33935"/>
    <lineage>
        <taxon>Bacteria</taxon>
        <taxon>Bacillati</taxon>
        <taxon>Bacillota</taxon>
        <taxon>Bacilli</taxon>
        <taxon>Bacillales</taxon>
        <taxon>Bacillaceae</taxon>
        <taxon>Lysinibacillus</taxon>
    </lineage>
</organism>